<feature type="domain" description="Sigma-54 factor interaction" evidence="7">
    <location>
        <begin position="207"/>
        <end position="437"/>
    </location>
</feature>
<evidence type="ECO:0000256" key="2">
    <source>
        <dbReference type="ARBA" id="ARBA00022797"/>
    </source>
</evidence>
<dbReference type="PANTHER" id="PTHR32071:SF57">
    <property type="entry name" value="C4-DICARBOXYLATE TRANSPORT TRANSCRIPTIONAL REGULATORY PROTEIN DCTD"/>
    <property type="match status" value="1"/>
</dbReference>
<dbReference type="PROSITE" id="PS50112">
    <property type="entry name" value="PAS"/>
    <property type="match status" value="1"/>
</dbReference>
<dbReference type="InterPro" id="IPR009057">
    <property type="entry name" value="Homeodomain-like_sf"/>
</dbReference>
<dbReference type="SMART" id="SM00382">
    <property type="entry name" value="AAA"/>
    <property type="match status" value="1"/>
</dbReference>
<dbReference type="PROSITE" id="PS00688">
    <property type="entry name" value="SIGMA54_INTERACT_3"/>
    <property type="match status" value="1"/>
</dbReference>
<dbReference type="FunFam" id="3.40.50.300:FF:000006">
    <property type="entry name" value="DNA-binding transcriptional regulator NtrC"/>
    <property type="match status" value="1"/>
</dbReference>
<name>A0A1T4NB63_9FIRM</name>
<dbReference type="InterPro" id="IPR003593">
    <property type="entry name" value="AAA+_ATPase"/>
</dbReference>
<evidence type="ECO:0000256" key="4">
    <source>
        <dbReference type="ARBA" id="ARBA00023015"/>
    </source>
</evidence>
<evidence type="ECO:0000313" key="11">
    <source>
        <dbReference type="Proteomes" id="UP000196365"/>
    </source>
</evidence>
<reference evidence="10 11" key="1">
    <citation type="submission" date="2017-02" db="EMBL/GenBank/DDBJ databases">
        <authorList>
            <person name="Peterson S.W."/>
        </authorList>
    </citation>
    <scope>NUCLEOTIDE SEQUENCE [LARGE SCALE GENOMIC DNA]</scope>
    <source>
        <strain evidence="10 11">DSM 15102</strain>
    </source>
</reference>
<dbReference type="InterPro" id="IPR035965">
    <property type="entry name" value="PAS-like_dom_sf"/>
</dbReference>
<dbReference type="SUPFAM" id="SSF52540">
    <property type="entry name" value="P-loop containing nucleoside triphosphate hydrolases"/>
    <property type="match status" value="1"/>
</dbReference>
<evidence type="ECO:0000259" key="7">
    <source>
        <dbReference type="PROSITE" id="PS50045"/>
    </source>
</evidence>
<keyword evidence="5" id="KW-0804">Transcription</keyword>
<dbReference type="GO" id="GO:0005524">
    <property type="term" value="F:ATP binding"/>
    <property type="evidence" value="ECO:0007669"/>
    <property type="project" value="UniProtKB-KW"/>
</dbReference>
<keyword evidence="1" id="KW-0547">Nucleotide-binding</keyword>
<dbReference type="InterPro" id="IPR058031">
    <property type="entry name" value="AAA_lid_NorR"/>
</dbReference>
<dbReference type="GO" id="GO:0003677">
    <property type="term" value="F:DNA binding"/>
    <property type="evidence" value="ECO:0007669"/>
    <property type="project" value="UniProtKB-KW"/>
</dbReference>
<dbReference type="Pfam" id="PF25601">
    <property type="entry name" value="AAA_lid_14"/>
    <property type="match status" value="1"/>
</dbReference>
<dbReference type="PROSITE" id="PS00675">
    <property type="entry name" value="SIGMA54_INTERACT_1"/>
    <property type="match status" value="1"/>
</dbReference>
<dbReference type="Gene3D" id="1.10.8.60">
    <property type="match status" value="1"/>
</dbReference>
<dbReference type="InterPro" id="IPR002912">
    <property type="entry name" value="ACT_dom"/>
</dbReference>
<gene>
    <name evidence="10" type="ORF">SAMN02745973_01612</name>
</gene>
<dbReference type="Pfam" id="PF00989">
    <property type="entry name" value="PAS"/>
    <property type="match status" value="1"/>
</dbReference>
<dbReference type="Pfam" id="PF00158">
    <property type="entry name" value="Sigma54_activat"/>
    <property type="match status" value="1"/>
</dbReference>
<dbReference type="InterPro" id="IPR027417">
    <property type="entry name" value="P-loop_NTPase"/>
</dbReference>
<dbReference type="GO" id="GO:0006355">
    <property type="term" value="P:regulation of DNA-templated transcription"/>
    <property type="evidence" value="ECO:0007669"/>
    <property type="project" value="InterPro"/>
</dbReference>
<dbReference type="Gene3D" id="1.10.10.60">
    <property type="entry name" value="Homeodomain-like"/>
    <property type="match status" value="1"/>
</dbReference>
<proteinExistence type="predicted"/>
<evidence type="ECO:0000256" key="1">
    <source>
        <dbReference type="ARBA" id="ARBA00022741"/>
    </source>
</evidence>
<organism evidence="10 11">
    <name type="scientific">Garciella nitratireducens DSM 15102</name>
    <dbReference type="NCBI Taxonomy" id="1121911"/>
    <lineage>
        <taxon>Bacteria</taxon>
        <taxon>Bacillati</taxon>
        <taxon>Bacillota</taxon>
        <taxon>Clostridia</taxon>
        <taxon>Eubacteriales</taxon>
        <taxon>Eubacteriaceae</taxon>
        <taxon>Garciella</taxon>
    </lineage>
</organism>
<keyword evidence="11" id="KW-1185">Reference proteome</keyword>
<evidence type="ECO:0000256" key="5">
    <source>
        <dbReference type="ARBA" id="ARBA00023163"/>
    </source>
</evidence>
<dbReference type="PROSITE" id="PS50045">
    <property type="entry name" value="SIGMA54_INTERACT_4"/>
    <property type="match status" value="1"/>
</dbReference>
<dbReference type="SUPFAM" id="SSF46689">
    <property type="entry name" value="Homeodomain-like"/>
    <property type="match status" value="1"/>
</dbReference>
<dbReference type="Gene3D" id="3.30.70.260">
    <property type="match status" value="1"/>
</dbReference>
<dbReference type="Gene3D" id="3.30.450.20">
    <property type="entry name" value="PAS domain"/>
    <property type="match status" value="1"/>
</dbReference>
<dbReference type="InterPro" id="IPR013767">
    <property type="entry name" value="PAS_fold"/>
</dbReference>
<dbReference type="InterPro" id="IPR002078">
    <property type="entry name" value="Sigma_54_int"/>
</dbReference>
<keyword evidence="4" id="KW-0805">Transcription regulation</keyword>
<accession>A0A1T4NB63</accession>
<feature type="domain" description="PAS" evidence="8">
    <location>
        <begin position="81"/>
        <end position="116"/>
    </location>
</feature>
<keyword evidence="3" id="KW-0067">ATP-binding</keyword>
<evidence type="ECO:0000313" key="10">
    <source>
        <dbReference type="EMBL" id="SJZ76297.1"/>
    </source>
</evidence>
<dbReference type="CDD" id="cd00130">
    <property type="entry name" value="PAS"/>
    <property type="match status" value="1"/>
</dbReference>
<dbReference type="InterPro" id="IPR025662">
    <property type="entry name" value="Sigma_54_int_dom_ATP-bd_1"/>
</dbReference>
<evidence type="ECO:0000259" key="8">
    <source>
        <dbReference type="PROSITE" id="PS50112"/>
    </source>
</evidence>
<dbReference type="InterPro" id="IPR030828">
    <property type="entry name" value="HTH_TyrR"/>
</dbReference>
<dbReference type="InterPro" id="IPR000014">
    <property type="entry name" value="PAS"/>
</dbReference>
<dbReference type="PANTHER" id="PTHR32071">
    <property type="entry name" value="TRANSCRIPTIONAL REGULATORY PROTEIN"/>
    <property type="match status" value="1"/>
</dbReference>
<protein>
    <recommendedName>
        <fullName evidence="6">HTH-type transcriptional regulatory protein TyrR</fullName>
    </recommendedName>
</protein>
<dbReference type="PROSITE" id="PS51671">
    <property type="entry name" value="ACT"/>
    <property type="match status" value="1"/>
</dbReference>
<dbReference type="RefSeq" id="WP_087679011.1">
    <property type="nucleotide sequence ID" value="NZ_FUWV01000010.1"/>
</dbReference>
<evidence type="ECO:0000256" key="3">
    <source>
        <dbReference type="ARBA" id="ARBA00022840"/>
    </source>
</evidence>
<feature type="domain" description="ACT" evidence="9">
    <location>
        <begin position="6"/>
        <end position="78"/>
    </location>
</feature>
<dbReference type="OrthoDB" id="9803970at2"/>
<keyword evidence="2" id="KW-0058">Aromatic hydrocarbons catabolism</keyword>
<dbReference type="InterPro" id="IPR025944">
    <property type="entry name" value="Sigma_54_int_dom_CS"/>
</dbReference>
<evidence type="ECO:0000256" key="6">
    <source>
        <dbReference type="ARBA" id="ARBA00029500"/>
    </source>
</evidence>
<dbReference type="EMBL" id="FUWV01000010">
    <property type="protein sequence ID" value="SJZ76297.1"/>
    <property type="molecule type" value="Genomic_DNA"/>
</dbReference>
<dbReference type="Pfam" id="PF18024">
    <property type="entry name" value="HTH_50"/>
    <property type="match status" value="1"/>
</dbReference>
<sequence length="520" mass="59297">MKRVIRLSIKTKDRQGMTLDILRILNNFSVDLRSLEVKPGMIYAKMYDDLYIDLKRLKEKLLEQRDVLEIKEIELLPQEEKEKYMKTVLNATDEGIIAIDKYGKVTIVNQAVQKILKIKEGVGKPISEVIASDFPILDTIKTGKSYDHVEFALKNKNSSCQYMTSGRPIWDEEGKVIGAVATIKDMQSVMDLVYSFTNPSMTTFDEIIGESEKIKKVIEMAKIISKGDSTVMIRGESGTGKELFARSIHMASPRKDRPFVAVNCAALPDSLLESELFGYEEGAFTGAKKGGKQGLFKYADQGTIFLDEIGELSTHLQVKLLRVLQENKIRRVGGVDEIPIDVRVVTATNRNLEKLIEIGQFREDLYYRLNVIPITIPPLRERKEDIPILCEYYIQKLNRKLNKKVEKISSKAIEKLMEYHWPGNIRELVNIIERAINLCDGKIIEKKHIILQEQDHIFLMNTFKEKEKSLLLKEVVAEAEKKAIIKALREHKSIRKAAKALGVSHATVINKMKNYKITNG</sequence>
<dbReference type="SUPFAM" id="SSF55785">
    <property type="entry name" value="PYP-like sensor domain (PAS domain)"/>
    <property type="match status" value="1"/>
</dbReference>
<dbReference type="Proteomes" id="UP000196365">
    <property type="component" value="Unassembled WGS sequence"/>
</dbReference>
<dbReference type="Gene3D" id="3.40.50.300">
    <property type="entry name" value="P-loop containing nucleotide triphosphate hydrolases"/>
    <property type="match status" value="1"/>
</dbReference>
<dbReference type="CDD" id="cd00009">
    <property type="entry name" value="AAA"/>
    <property type="match status" value="1"/>
</dbReference>
<dbReference type="AlphaFoldDB" id="A0A1T4NB63"/>
<evidence type="ECO:0000259" key="9">
    <source>
        <dbReference type="PROSITE" id="PS51671"/>
    </source>
</evidence>
<dbReference type="NCBIfam" id="TIGR04381">
    <property type="entry name" value="HTH_TypR"/>
    <property type="match status" value="1"/>
</dbReference>